<keyword evidence="1" id="KW-0472">Membrane</keyword>
<organism evidence="2 3">
    <name type="scientific">Boseongicola aestuarii</name>
    <dbReference type="NCBI Taxonomy" id="1470561"/>
    <lineage>
        <taxon>Bacteria</taxon>
        <taxon>Pseudomonadati</taxon>
        <taxon>Pseudomonadota</taxon>
        <taxon>Alphaproteobacteria</taxon>
        <taxon>Rhodobacterales</taxon>
        <taxon>Paracoccaceae</taxon>
        <taxon>Boseongicola</taxon>
    </lineage>
</organism>
<name>A0A238IWL6_9RHOB</name>
<feature type="transmembrane region" description="Helical" evidence="1">
    <location>
        <begin position="135"/>
        <end position="156"/>
    </location>
</feature>
<dbReference type="EMBL" id="FXXQ01000001">
    <property type="protein sequence ID" value="SMX22372.1"/>
    <property type="molecule type" value="Genomic_DNA"/>
</dbReference>
<feature type="transmembrane region" description="Helical" evidence="1">
    <location>
        <begin position="72"/>
        <end position="97"/>
    </location>
</feature>
<dbReference type="Proteomes" id="UP000201838">
    <property type="component" value="Unassembled WGS sequence"/>
</dbReference>
<evidence type="ECO:0000313" key="2">
    <source>
        <dbReference type="EMBL" id="SMX22372.1"/>
    </source>
</evidence>
<feature type="transmembrane region" description="Helical" evidence="1">
    <location>
        <begin position="104"/>
        <end position="123"/>
    </location>
</feature>
<keyword evidence="1" id="KW-0812">Transmembrane</keyword>
<keyword evidence="3" id="KW-1185">Reference proteome</keyword>
<dbReference type="AlphaFoldDB" id="A0A238IWL6"/>
<proteinExistence type="predicted"/>
<sequence>MTHRPFIRRRSRRLLSYTTVFGIGFILAALQAGRDTIWLPLVWGFQTVVQAEGASETFEALQLFLLLDLPPFAFTLLAIALIAFVLAFIATIVAITLVPMRFQAYLDGMVGSAAIILVFEGLGLGSTVRATFGNIGSILFCWAAIMSTSSVVWKYLPFGFSFKSSSMRAISLPLDKVADRMIPGRAPGTDLADIDLVHRPPKDGENAVFVEIADKKEDGTLAFTIHHDGQKGFVRGQDMSYALTSTGPETTEIAIKTTLTGMAPMSLWDFWSRNFAEDYADHLEARLHGGKDKSLYGHLQAAARRKIEKKQLKTASA</sequence>
<accession>A0A238IWL6</accession>
<keyword evidence="1" id="KW-1133">Transmembrane helix</keyword>
<reference evidence="2 3" key="1">
    <citation type="submission" date="2017-05" db="EMBL/GenBank/DDBJ databases">
        <authorList>
            <person name="Song R."/>
            <person name="Chenine A.L."/>
            <person name="Ruprecht R.M."/>
        </authorList>
    </citation>
    <scope>NUCLEOTIDE SEQUENCE [LARGE SCALE GENOMIC DNA]</scope>
    <source>
        <strain evidence="2 3">CECT 8489</strain>
    </source>
</reference>
<evidence type="ECO:0000256" key="1">
    <source>
        <dbReference type="SAM" id="Phobius"/>
    </source>
</evidence>
<gene>
    <name evidence="2" type="ORF">BOA8489_00468</name>
</gene>
<feature type="transmembrane region" description="Helical" evidence="1">
    <location>
        <begin position="14"/>
        <end position="33"/>
    </location>
</feature>
<evidence type="ECO:0000313" key="3">
    <source>
        <dbReference type="Proteomes" id="UP000201838"/>
    </source>
</evidence>
<protein>
    <submittedName>
        <fullName evidence="2">Uncharacterized protein</fullName>
    </submittedName>
</protein>